<dbReference type="RefSeq" id="WP_145196690.1">
    <property type="nucleotide sequence ID" value="NZ_CP036267.1"/>
</dbReference>
<feature type="compositionally biased region" description="Polar residues" evidence="1">
    <location>
        <begin position="32"/>
        <end position="42"/>
    </location>
</feature>
<dbReference type="Proteomes" id="UP000315724">
    <property type="component" value="Chromosome"/>
</dbReference>
<dbReference type="AlphaFoldDB" id="A0A517QJP8"/>
<proteinExistence type="predicted"/>
<feature type="compositionally biased region" description="Low complexity" evidence="1">
    <location>
        <begin position="68"/>
        <end position="79"/>
    </location>
</feature>
<gene>
    <name evidence="2" type="ORF">Mal48_10600</name>
</gene>
<reference evidence="2 3" key="1">
    <citation type="submission" date="2019-02" db="EMBL/GenBank/DDBJ databases">
        <title>Deep-cultivation of Planctomycetes and their phenomic and genomic characterization uncovers novel biology.</title>
        <authorList>
            <person name="Wiegand S."/>
            <person name="Jogler M."/>
            <person name="Boedeker C."/>
            <person name="Pinto D."/>
            <person name="Vollmers J."/>
            <person name="Rivas-Marin E."/>
            <person name="Kohn T."/>
            <person name="Peeters S.H."/>
            <person name="Heuer A."/>
            <person name="Rast P."/>
            <person name="Oberbeckmann S."/>
            <person name="Bunk B."/>
            <person name="Jeske O."/>
            <person name="Meyerdierks A."/>
            <person name="Storesund J.E."/>
            <person name="Kallscheuer N."/>
            <person name="Luecker S."/>
            <person name="Lage O.M."/>
            <person name="Pohl T."/>
            <person name="Merkel B.J."/>
            <person name="Hornburger P."/>
            <person name="Mueller R.-W."/>
            <person name="Bruemmer F."/>
            <person name="Labrenz M."/>
            <person name="Spormann A.M."/>
            <person name="Op den Camp H."/>
            <person name="Overmann J."/>
            <person name="Amann R."/>
            <person name="Jetten M.S.M."/>
            <person name="Mascher T."/>
            <person name="Medema M.H."/>
            <person name="Devos D.P."/>
            <person name="Kaster A.-K."/>
            <person name="Ovreas L."/>
            <person name="Rohde M."/>
            <person name="Galperin M.Y."/>
            <person name="Jogler C."/>
        </authorList>
    </citation>
    <scope>NUCLEOTIDE SEQUENCE [LARGE SCALE GENOMIC DNA]</scope>
    <source>
        <strain evidence="2 3">Mal48</strain>
    </source>
</reference>
<dbReference type="KEGG" id="tpol:Mal48_10600"/>
<protein>
    <recommendedName>
        <fullName evidence="4">YHS domain protein</fullName>
    </recommendedName>
</protein>
<accession>A0A517QJP8</accession>
<dbReference type="PROSITE" id="PS51257">
    <property type="entry name" value="PROKAR_LIPOPROTEIN"/>
    <property type="match status" value="1"/>
</dbReference>
<dbReference type="OrthoDB" id="281529at2"/>
<sequence>MLRVSLNSMCLFGIVVFSGCGKSDAPAPEANPQETAAANQETLPPVSKVEDPSVDVSSPMQPAAQDDSPLPSISLSGSPTEKTTSDVTKNAAKSATAADENRRKLLEIMKPVQIMLGSWRGTTQKNIGDFKALDEPEWVWDFKTNRDQPAMVMKSEKSPYFQSARLTYLTEEDKFTLTTTDPDGKVREFEGTFAEPVEEFQGDDQKMHIKYQLRLEQTNGTSPRDTWQVTFNQQENHRYLVELARKSGSNFIRFDTIATQRQGTSFAKSDASYGERECIISGGLGTSQVSYMGKNYWVCCSGCKAAFDEDPESWIAEYQAKVAEKEGS</sequence>
<feature type="compositionally biased region" description="Polar residues" evidence="1">
    <location>
        <begin position="80"/>
        <end position="93"/>
    </location>
</feature>
<evidence type="ECO:0000313" key="3">
    <source>
        <dbReference type="Proteomes" id="UP000315724"/>
    </source>
</evidence>
<keyword evidence="3" id="KW-1185">Reference proteome</keyword>
<evidence type="ECO:0000313" key="2">
    <source>
        <dbReference type="EMBL" id="QDT31824.1"/>
    </source>
</evidence>
<organism evidence="2 3">
    <name type="scientific">Thalassoglobus polymorphus</name>
    <dbReference type="NCBI Taxonomy" id="2527994"/>
    <lineage>
        <taxon>Bacteria</taxon>
        <taxon>Pseudomonadati</taxon>
        <taxon>Planctomycetota</taxon>
        <taxon>Planctomycetia</taxon>
        <taxon>Planctomycetales</taxon>
        <taxon>Planctomycetaceae</taxon>
        <taxon>Thalassoglobus</taxon>
    </lineage>
</organism>
<name>A0A517QJP8_9PLAN</name>
<evidence type="ECO:0000256" key="1">
    <source>
        <dbReference type="SAM" id="MobiDB-lite"/>
    </source>
</evidence>
<evidence type="ECO:0008006" key="4">
    <source>
        <dbReference type="Google" id="ProtNLM"/>
    </source>
</evidence>
<dbReference type="EMBL" id="CP036267">
    <property type="protein sequence ID" value="QDT31824.1"/>
    <property type="molecule type" value="Genomic_DNA"/>
</dbReference>
<feature type="region of interest" description="Disordered" evidence="1">
    <location>
        <begin position="23"/>
        <end position="98"/>
    </location>
</feature>